<evidence type="ECO:0000256" key="7">
    <source>
        <dbReference type="ARBA" id="ARBA00023040"/>
    </source>
</evidence>
<proteinExistence type="predicted"/>
<keyword evidence="8 13" id="KW-0472">Membrane</keyword>
<comment type="subcellular location">
    <subcellularLocation>
        <location evidence="1">Cell membrane</location>
        <topology evidence="1">Multi-pass membrane protein</topology>
    </subcellularLocation>
</comment>
<evidence type="ECO:0000256" key="11">
    <source>
        <dbReference type="ARBA" id="ARBA00023180"/>
    </source>
</evidence>
<dbReference type="Proteomes" id="UP000824782">
    <property type="component" value="Unassembled WGS sequence"/>
</dbReference>
<keyword evidence="10" id="KW-0675">Receptor</keyword>
<dbReference type="Pfam" id="PF13853">
    <property type="entry name" value="7tm_4"/>
    <property type="match status" value="1"/>
</dbReference>
<dbReference type="SUPFAM" id="SSF81321">
    <property type="entry name" value="Family A G protein-coupled receptor-like"/>
    <property type="match status" value="1"/>
</dbReference>
<dbReference type="GO" id="GO:0004930">
    <property type="term" value="F:G protein-coupled receptor activity"/>
    <property type="evidence" value="ECO:0007669"/>
    <property type="project" value="UniProtKB-KW"/>
</dbReference>
<dbReference type="GO" id="GO:0005549">
    <property type="term" value="F:odorant binding"/>
    <property type="evidence" value="ECO:0007669"/>
    <property type="project" value="TreeGrafter"/>
</dbReference>
<evidence type="ECO:0000256" key="13">
    <source>
        <dbReference type="SAM" id="Phobius"/>
    </source>
</evidence>
<feature type="transmembrane region" description="Helical" evidence="13">
    <location>
        <begin position="238"/>
        <end position="261"/>
    </location>
</feature>
<organism evidence="15 16">
    <name type="scientific">Engystomops pustulosus</name>
    <name type="common">Tungara frog</name>
    <name type="synonym">Physalaemus pustulosus</name>
    <dbReference type="NCBI Taxonomy" id="76066"/>
    <lineage>
        <taxon>Eukaryota</taxon>
        <taxon>Metazoa</taxon>
        <taxon>Chordata</taxon>
        <taxon>Craniata</taxon>
        <taxon>Vertebrata</taxon>
        <taxon>Euteleostomi</taxon>
        <taxon>Amphibia</taxon>
        <taxon>Batrachia</taxon>
        <taxon>Anura</taxon>
        <taxon>Neobatrachia</taxon>
        <taxon>Hyloidea</taxon>
        <taxon>Leptodactylidae</taxon>
        <taxon>Leiuperinae</taxon>
        <taxon>Engystomops</taxon>
    </lineage>
</organism>
<feature type="domain" description="G-protein coupled receptors family 1 profile" evidence="14">
    <location>
        <begin position="40"/>
        <end position="290"/>
    </location>
</feature>
<keyword evidence="16" id="KW-1185">Reference proteome</keyword>
<evidence type="ECO:0000256" key="8">
    <source>
        <dbReference type="ARBA" id="ARBA00023136"/>
    </source>
</evidence>
<feature type="transmembrane region" description="Helical" evidence="13">
    <location>
        <begin position="273"/>
        <end position="293"/>
    </location>
</feature>
<dbReference type="GO" id="GO:0005886">
    <property type="term" value="C:plasma membrane"/>
    <property type="evidence" value="ECO:0007669"/>
    <property type="project" value="UniProtKB-SubCell"/>
</dbReference>
<dbReference type="AlphaFoldDB" id="A0AAV6ZQE2"/>
<keyword evidence="2" id="KW-1003">Cell membrane</keyword>
<evidence type="ECO:0000256" key="2">
    <source>
        <dbReference type="ARBA" id="ARBA00022475"/>
    </source>
</evidence>
<dbReference type="PRINTS" id="PR00245">
    <property type="entry name" value="OLFACTORYR"/>
</dbReference>
<protein>
    <recommendedName>
        <fullName evidence="14">G-protein coupled receptors family 1 profile domain-containing protein</fullName>
    </recommendedName>
</protein>
<evidence type="ECO:0000256" key="5">
    <source>
        <dbReference type="ARBA" id="ARBA00022725"/>
    </source>
</evidence>
<feature type="transmembrane region" description="Helical" evidence="13">
    <location>
        <begin position="97"/>
        <end position="119"/>
    </location>
</feature>
<comment type="caution">
    <text evidence="15">The sequence shown here is derived from an EMBL/GenBank/DDBJ whole genome shotgun (WGS) entry which is preliminary data.</text>
</comment>
<evidence type="ECO:0000256" key="10">
    <source>
        <dbReference type="ARBA" id="ARBA00023170"/>
    </source>
</evidence>
<evidence type="ECO:0000256" key="9">
    <source>
        <dbReference type="ARBA" id="ARBA00023157"/>
    </source>
</evidence>
<evidence type="ECO:0000256" key="4">
    <source>
        <dbReference type="ARBA" id="ARBA00022692"/>
    </source>
</evidence>
<evidence type="ECO:0000256" key="3">
    <source>
        <dbReference type="ARBA" id="ARBA00022606"/>
    </source>
</evidence>
<keyword evidence="7" id="KW-0297">G-protein coupled receptor</keyword>
<feature type="transmembrane region" description="Helical" evidence="13">
    <location>
        <begin position="140"/>
        <end position="161"/>
    </location>
</feature>
<evidence type="ECO:0000256" key="1">
    <source>
        <dbReference type="ARBA" id="ARBA00004651"/>
    </source>
</evidence>
<keyword evidence="5" id="KW-0552">Olfaction</keyword>
<dbReference type="Gene3D" id="1.20.1070.10">
    <property type="entry name" value="Rhodopsin 7-helix transmembrane proteins"/>
    <property type="match status" value="1"/>
</dbReference>
<gene>
    <name evidence="15" type="ORF">GDO81_020919</name>
</gene>
<dbReference type="EMBL" id="WNYA01000173">
    <property type="protein sequence ID" value="KAG8549545.1"/>
    <property type="molecule type" value="Genomic_DNA"/>
</dbReference>
<keyword evidence="6 13" id="KW-1133">Transmembrane helix</keyword>
<dbReference type="PANTHER" id="PTHR26451:SF860">
    <property type="entry name" value="ODORANT RECEPTOR-RELATED"/>
    <property type="match status" value="1"/>
</dbReference>
<evidence type="ECO:0000259" key="14">
    <source>
        <dbReference type="PROSITE" id="PS50262"/>
    </source>
</evidence>
<evidence type="ECO:0000256" key="6">
    <source>
        <dbReference type="ARBA" id="ARBA00022989"/>
    </source>
</evidence>
<dbReference type="InterPro" id="IPR000725">
    <property type="entry name" value="Olfact_rcpt"/>
</dbReference>
<evidence type="ECO:0000256" key="12">
    <source>
        <dbReference type="ARBA" id="ARBA00023224"/>
    </source>
</evidence>
<name>A0AAV6ZQE2_ENGPU</name>
<keyword evidence="11" id="KW-0325">Glycoprotein</keyword>
<keyword evidence="9" id="KW-1015">Disulfide bond</keyword>
<sequence>MRNISETSSIFIFLGVIEMERFWFLYATLGLVLYLNSSFLCFLILIVVWTEENLHEPMYIFIGNLVLNGIIVNSSFLPKLISDLLSGSRTISTAGCFLQAFIIHGCAGVELHTFTLMAYDRYLAISQPLRYVTLMTKQKVWKLIIANWTLAYVMVFVPIIMTSYLPLCGVDINNILCDNMSLVKLACGDTSLNNIVGAVQTYLLQISFLLVIIYCYFRTFLVCLKFSKVASQKATRTLVTHLVAFSTFMVSSLFITLRYRISSGSISASTHTLITITGIIIPVMVNPLIYGIGTEALKIKILQKFHKVKELF</sequence>
<dbReference type="PANTHER" id="PTHR26451">
    <property type="entry name" value="G_PROTEIN_RECEP_F1_2 DOMAIN-CONTAINING PROTEIN"/>
    <property type="match status" value="1"/>
</dbReference>
<feature type="transmembrane region" description="Helical" evidence="13">
    <location>
        <begin position="59"/>
        <end position="77"/>
    </location>
</feature>
<feature type="transmembrane region" description="Helical" evidence="13">
    <location>
        <begin position="202"/>
        <end position="226"/>
    </location>
</feature>
<evidence type="ECO:0000313" key="15">
    <source>
        <dbReference type="EMBL" id="KAG8549545.1"/>
    </source>
</evidence>
<feature type="transmembrane region" description="Helical" evidence="13">
    <location>
        <begin position="23"/>
        <end position="47"/>
    </location>
</feature>
<evidence type="ECO:0000313" key="16">
    <source>
        <dbReference type="Proteomes" id="UP000824782"/>
    </source>
</evidence>
<accession>A0AAV6ZQE2</accession>
<dbReference type="InterPro" id="IPR052921">
    <property type="entry name" value="GPCR1_Superfamily_Member"/>
</dbReference>
<dbReference type="FunFam" id="1.20.1070.10:FF:000024">
    <property type="entry name" value="Olfactory receptor"/>
    <property type="match status" value="1"/>
</dbReference>
<keyword evidence="3" id="KW-0716">Sensory transduction</keyword>
<keyword evidence="12" id="KW-0807">Transducer</keyword>
<reference evidence="15" key="1">
    <citation type="thesis" date="2020" institute="ProQuest LLC" country="789 East Eisenhower Parkway, Ann Arbor, MI, USA">
        <title>Comparative Genomics and Chromosome Evolution.</title>
        <authorList>
            <person name="Mudd A.B."/>
        </authorList>
    </citation>
    <scope>NUCLEOTIDE SEQUENCE</scope>
    <source>
        <strain evidence="15">237g6f4</strain>
        <tissue evidence="15">Blood</tissue>
    </source>
</reference>
<dbReference type="InterPro" id="IPR017452">
    <property type="entry name" value="GPCR_Rhodpsn_7TM"/>
</dbReference>
<dbReference type="PROSITE" id="PS50262">
    <property type="entry name" value="G_PROTEIN_RECEP_F1_2"/>
    <property type="match status" value="1"/>
</dbReference>
<keyword evidence="4 13" id="KW-0812">Transmembrane</keyword>
<dbReference type="GO" id="GO:0004984">
    <property type="term" value="F:olfactory receptor activity"/>
    <property type="evidence" value="ECO:0007669"/>
    <property type="project" value="InterPro"/>
</dbReference>